<evidence type="ECO:0000313" key="6">
    <source>
        <dbReference type="Proteomes" id="UP000503399"/>
    </source>
</evidence>
<dbReference type="Pfam" id="PF03323">
    <property type="entry name" value="GerA"/>
    <property type="match status" value="1"/>
</dbReference>
<dbReference type="AlphaFoldDB" id="A0A6F8ZF70"/>
<reference evidence="5 6" key="1">
    <citation type="submission" date="2020-02" db="EMBL/GenBank/DDBJ databases">
        <authorList>
            <person name="Hogendoorn C."/>
        </authorList>
    </citation>
    <scope>NUCLEOTIDE SEQUENCE [LARGE SCALE GENOMIC DNA]</scope>
    <source>
        <strain evidence="5">R501</strain>
    </source>
</reference>
<comment type="similarity">
    <text evidence="1">Belongs to the GerABKA family.</text>
</comment>
<dbReference type="KEGG" id="hfv:R50_0889"/>
<protein>
    <submittedName>
        <fullName evidence="5">Spore germination protein GerKA</fullName>
    </submittedName>
</protein>
<dbReference type="Proteomes" id="UP000503399">
    <property type="component" value="Chromosome"/>
</dbReference>
<keyword evidence="2 4" id="KW-0472">Membrane</keyword>
<keyword evidence="4" id="KW-1133">Transmembrane helix</keyword>
<feature type="transmembrane region" description="Helical" evidence="4">
    <location>
        <begin position="309"/>
        <end position="328"/>
    </location>
</feature>
<accession>A0A6F8ZF70</accession>
<evidence type="ECO:0000256" key="3">
    <source>
        <dbReference type="SAM" id="MobiDB-lite"/>
    </source>
</evidence>
<evidence type="ECO:0000256" key="1">
    <source>
        <dbReference type="ARBA" id="ARBA00005278"/>
    </source>
</evidence>
<dbReference type="InterPro" id="IPR050768">
    <property type="entry name" value="UPF0353/GerABKA_families"/>
</dbReference>
<keyword evidence="4" id="KW-0812">Transmembrane</keyword>
<dbReference type="PANTHER" id="PTHR22550:SF9">
    <property type="entry name" value="STAGE V SPORULATION PROTEIN AF"/>
    <property type="match status" value="1"/>
</dbReference>
<dbReference type="InterPro" id="IPR004995">
    <property type="entry name" value="Spore_Ger"/>
</dbReference>
<organism evidence="5 6">
    <name type="scientific">Candidatus Hydrogenisulfobacillus filiaventi</name>
    <dbReference type="NCBI Taxonomy" id="2707344"/>
    <lineage>
        <taxon>Bacteria</taxon>
        <taxon>Bacillati</taxon>
        <taxon>Bacillota</taxon>
        <taxon>Clostridia</taxon>
        <taxon>Eubacteriales</taxon>
        <taxon>Clostridiales Family XVII. Incertae Sedis</taxon>
        <taxon>Candidatus Hydrogenisulfobacillus</taxon>
    </lineage>
</organism>
<evidence type="ECO:0000313" key="5">
    <source>
        <dbReference type="EMBL" id="CAB1128395.1"/>
    </source>
</evidence>
<proteinExistence type="inferred from homology"/>
<dbReference type="GO" id="GO:0016020">
    <property type="term" value="C:membrane"/>
    <property type="evidence" value="ECO:0007669"/>
    <property type="project" value="InterPro"/>
</dbReference>
<evidence type="ECO:0000256" key="4">
    <source>
        <dbReference type="SAM" id="Phobius"/>
    </source>
</evidence>
<feature type="transmembrane region" description="Helical" evidence="4">
    <location>
        <begin position="437"/>
        <end position="459"/>
    </location>
</feature>
<feature type="transmembrane region" description="Helical" evidence="4">
    <location>
        <begin position="407"/>
        <end position="425"/>
    </location>
</feature>
<feature type="region of interest" description="Disordered" evidence="3">
    <location>
        <begin position="504"/>
        <end position="525"/>
    </location>
</feature>
<dbReference type="PANTHER" id="PTHR22550">
    <property type="entry name" value="SPORE GERMINATION PROTEIN"/>
    <property type="match status" value="1"/>
</dbReference>
<feature type="transmembrane region" description="Helical" evidence="4">
    <location>
        <begin position="348"/>
        <end position="369"/>
    </location>
</feature>
<dbReference type="PIRSF" id="PIRSF005690">
    <property type="entry name" value="GerBA"/>
    <property type="match status" value="1"/>
</dbReference>
<dbReference type="GO" id="GO:0009847">
    <property type="term" value="P:spore germination"/>
    <property type="evidence" value="ECO:0007669"/>
    <property type="project" value="InterPro"/>
</dbReference>
<name>A0A6F8ZF70_9FIRM</name>
<evidence type="ECO:0000256" key="2">
    <source>
        <dbReference type="ARBA" id="ARBA00023136"/>
    </source>
</evidence>
<dbReference type="EMBL" id="LR778114">
    <property type="protein sequence ID" value="CAB1128395.1"/>
    <property type="molecule type" value="Genomic_DNA"/>
</dbReference>
<gene>
    <name evidence="5" type="ORF">R50_0889</name>
</gene>
<sequence>MAAPRRGGTWSEESQKLVAALDRLLATLGDRYRPDLREVETRLRRGIGRSPDVLIRRLAVPAVAPDYALLVCIDGLVDTRMVDQDIAAPLLVTHQPPAAWGEAVFTPSHIRRMAHWSAILQALAAGNTLVMAPDLPFVWVVDTGRYRQRSVQRPLTEHSVRGPEDSFNEVLLSQMNQIRQRLHEPRLRFSPVRIGRLQHTQVAVAYLEGLTNPALVRTVLTRLRAVDIAGHADATQIAGLIRDHPRSIFPTIRATERVDIAVRRLLEGKVVILVDGDPFVLIAPAPLADFYRTAMDYASTWADTAVVRIIRLGGWAIGVYLPALYVALTEVNPSLVSTSLFVLTAGNNVGLSLPPLGQVVFMVFILEVLREAALRLPQPLSTTIGTVGAIVVGTAVVKAAYVSPQVIVIMTLTALSFFSAPLYELTGTWRLIGFGMLGAAAFLGILGMVLFTMAFIGVISGMTSFGVPYFEPWAPFRGRDWLDVLWRVPWSSLRTRPTASRPRRVVLSRGRAPAARPHLRRERRP</sequence>
<keyword evidence="6" id="KW-1185">Reference proteome</keyword>